<evidence type="ECO:0000313" key="5">
    <source>
        <dbReference type="EMBL" id="OSY87695.1"/>
    </source>
</evidence>
<feature type="domain" description="HTH luxR-type" evidence="4">
    <location>
        <begin position="183"/>
        <end position="244"/>
    </location>
</feature>
<keyword evidence="3" id="KW-0804">Transcription</keyword>
<keyword evidence="1" id="KW-0805">Transcription regulation</keyword>
<evidence type="ECO:0000256" key="1">
    <source>
        <dbReference type="ARBA" id="ARBA00023015"/>
    </source>
</evidence>
<proteinExistence type="predicted"/>
<accession>A0A1Y2PB65</accession>
<dbReference type="PANTHER" id="PTHR44688:SF16">
    <property type="entry name" value="DNA-BINDING TRANSCRIPTIONAL ACTIVATOR DEVR_DOSR"/>
    <property type="match status" value="1"/>
</dbReference>
<dbReference type="SUPFAM" id="SSF46894">
    <property type="entry name" value="C-terminal effector domain of the bipartite response regulators"/>
    <property type="match status" value="1"/>
</dbReference>
<gene>
    <name evidence="5" type="ORF">WH52_09700</name>
</gene>
<reference evidence="5 6" key="1">
    <citation type="submission" date="2015-03" db="EMBL/GenBank/DDBJ databases">
        <title>Genome sequence of Tenacibaculum sp. S2-2, isolated from intestinal microbiota of sea cucumber, Apostichopus japonicas.</title>
        <authorList>
            <person name="Shao Z."/>
            <person name="Wang L."/>
            <person name="Li X."/>
        </authorList>
    </citation>
    <scope>NUCLEOTIDE SEQUENCE [LARGE SCALE GENOMIC DNA]</scope>
    <source>
        <strain evidence="5 6">S2-2</strain>
    </source>
</reference>
<dbReference type="OrthoDB" id="9797341at2"/>
<dbReference type="Gene3D" id="3.30.450.20">
    <property type="entry name" value="PAS domain"/>
    <property type="match status" value="1"/>
</dbReference>
<dbReference type="InterPro" id="IPR016032">
    <property type="entry name" value="Sig_transdc_resp-reg_C-effctor"/>
</dbReference>
<dbReference type="PRINTS" id="PR00038">
    <property type="entry name" value="HTHLUXR"/>
</dbReference>
<dbReference type="CDD" id="cd06170">
    <property type="entry name" value="LuxR_C_like"/>
    <property type="match status" value="1"/>
</dbReference>
<dbReference type="PROSITE" id="PS50043">
    <property type="entry name" value="HTH_LUXR_2"/>
    <property type="match status" value="1"/>
</dbReference>
<evidence type="ECO:0000256" key="3">
    <source>
        <dbReference type="ARBA" id="ARBA00023163"/>
    </source>
</evidence>
<organism evidence="5 6">
    <name type="scientific">Tenacibaculum holothuriorum</name>
    <dbReference type="NCBI Taxonomy" id="1635173"/>
    <lineage>
        <taxon>Bacteria</taxon>
        <taxon>Pseudomonadati</taxon>
        <taxon>Bacteroidota</taxon>
        <taxon>Flavobacteriia</taxon>
        <taxon>Flavobacteriales</taxon>
        <taxon>Flavobacteriaceae</taxon>
        <taxon>Tenacibaculum</taxon>
    </lineage>
</organism>
<dbReference type="GO" id="GO:0003677">
    <property type="term" value="F:DNA binding"/>
    <property type="evidence" value="ECO:0007669"/>
    <property type="project" value="UniProtKB-KW"/>
</dbReference>
<dbReference type="EMBL" id="LAPZ01000007">
    <property type="protein sequence ID" value="OSY87695.1"/>
    <property type="molecule type" value="Genomic_DNA"/>
</dbReference>
<evidence type="ECO:0000256" key="2">
    <source>
        <dbReference type="ARBA" id="ARBA00023125"/>
    </source>
</evidence>
<dbReference type="InParanoid" id="A0A1Y2PB65"/>
<dbReference type="GO" id="GO:0006355">
    <property type="term" value="P:regulation of DNA-templated transcription"/>
    <property type="evidence" value="ECO:0007669"/>
    <property type="project" value="InterPro"/>
</dbReference>
<sequence>MKNDIYSFYLKELKTNSSISENKKRDIVTNMPLNLLGISSNLVFYTLNLTEQKYEYINEECINLFGVKQKEFYENGTQILQNIFLKKDYEDMTLKILPEMMSYVKTIDNKDLSKLVFELHYRIRNKITNNIVSIIEYSSYAELGEGGKPSLSSGMCISSAVDSKGVRGILRFTDSNTILFNKEVTFFGELTERENELVSLLLKGLTRKEISEKVHLSVHTVNTHCKNIYLKLGINKKSELFSMF</sequence>
<dbReference type="AlphaFoldDB" id="A0A1Y2PB65"/>
<dbReference type="InterPro" id="IPR000792">
    <property type="entry name" value="Tscrpt_reg_LuxR_C"/>
</dbReference>
<protein>
    <recommendedName>
        <fullName evidence="4">HTH luxR-type domain-containing protein</fullName>
    </recommendedName>
</protein>
<dbReference type="InterPro" id="IPR036388">
    <property type="entry name" value="WH-like_DNA-bd_sf"/>
</dbReference>
<keyword evidence="2" id="KW-0238">DNA-binding</keyword>
<keyword evidence="6" id="KW-1185">Reference proteome</keyword>
<evidence type="ECO:0000313" key="6">
    <source>
        <dbReference type="Proteomes" id="UP000194221"/>
    </source>
</evidence>
<dbReference type="SMART" id="SM00421">
    <property type="entry name" value="HTH_LUXR"/>
    <property type="match status" value="1"/>
</dbReference>
<dbReference type="Gene3D" id="1.10.10.10">
    <property type="entry name" value="Winged helix-like DNA-binding domain superfamily/Winged helix DNA-binding domain"/>
    <property type="match status" value="1"/>
</dbReference>
<name>A0A1Y2PB65_9FLAO</name>
<dbReference type="Pfam" id="PF00196">
    <property type="entry name" value="GerE"/>
    <property type="match status" value="1"/>
</dbReference>
<evidence type="ECO:0000259" key="4">
    <source>
        <dbReference type="PROSITE" id="PS50043"/>
    </source>
</evidence>
<comment type="caution">
    <text evidence="5">The sequence shown here is derived from an EMBL/GenBank/DDBJ whole genome shotgun (WGS) entry which is preliminary data.</text>
</comment>
<dbReference type="Proteomes" id="UP000194221">
    <property type="component" value="Unassembled WGS sequence"/>
</dbReference>
<dbReference type="STRING" id="1635173.WH52_09700"/>
<dbReference type="RefSeq" id="WP_086030756.1">
    <property type="nucleotide sequence ID" value="NZ_LAPZ01000007.1"/>
</dbReference>
<dbReference type="PANTHER" id="PTHR44688">
    <property type="entry name" value="DNA-BINDING TRANSCRIPTIONAL ACTIVATOR DEVR_DOSR"/>
    <property type="match status" value="1"/>
</dbReference>